<dbReference type="Proteomes" id="UP000291088">
    <property type="component" value="Unassembled WGS sequence"/>
</dbReference>
<dbReference type="RefSeq" id="WP_129332288.1">
    <property type="nucleotide sequence ID" value="NZ_SDVB01000238.1"/>
</dbReference>
<feature type="transmembrane region" description="Helical" evidence="1">
    <location>
        <begin position="44"/>
        <end position="65"/>
    </location>
</feature>
<name>A0A4Q2T1J0_9HYPH</name>
<sequence length="369" mass="42133">MLDPIIAFFHRVFSAVGRGVGLVVAALLWPFLAVHGWYSRRTWLIRGPILLFLAIVVAFYAQFFWRTQVWYNFDPEFVQAYKFEERAVPAGQPIAEKPGTCEGSAIVSVVSDLTDTNVNKNTWISSTLFYKLGLFGVDWDHTPFFDNKASFQRGVNQVARRMAIELVDNLGRVRGTSSINNDLQEARGNIQFDEGTWYFGTSPFGFKTPTPSFYRAAIRNWAKFNADLASCKAVFDPRADNLVQLLDRMASDLGSTSDILRRRSEEFNAGWFDTRADDRFWFAYGQLYGQYAMLRAARADFVDVIRERNLTAIWSEMEKQLQAALKIQPAIISNGSEDGWIMPTHLATMGFYLLRVRSNMVELRSVLDR</sequence>
<feature type="transmembrane region" description="Helical" evidence="1">
    <location>
        <begin position="12"/>
        <end position="32"/>
    </location>
</feature>
<keyword evidence="3" id="KW-1185">Reference proteome</keyword>
<reference evidence="2 3" key="1">
    <citation type="submission" date="2019-01" db="EMBL/GenBank/DDBJ databases">
        <authorList>
            <person name="Deng T."/>
        </authorList>
    </citation>
    <scope>NUCLEOTIDE SEQUENCE [LARGE SCALE GENOMIC DNA]</scope>
    <source>
        <strain evidence="2 3">F8825</strain>
    </source>
</reference>
<dbReference type="AlphaFoldDB" id="A0A4Q2T1J0"/>
<evidence type="ECO:0000313" key="2">
    <source>
        <dbReference type="EMBL" id="RYC11853.1"/>
    </source>
</evidence>
<proteinExistence type="predicted"/>
<evidence type="ECO:0000313" key="3">
    <source>
        <dbReference type="Proteomes" id="UP000291088"/>
    </source>
</evidence>
<accession>A0A4Q2T1J0</accession>
<comment type="caution">
    <text evidence="2">The sequence shown here is derived from an EMBL/GenBank/DDBJ whole genome shotgun (WGS) entry which is preliminary data.</text>
</comment>
<keyword evidence="1" id="KW-0812">Transmembrane</keyword>
<evidence type="ECO:0000256" key="1">
    <source>
        <dbReference type="SAM" id="Phobius"/>
    </source>
</evidence>
<dbReference type="Pfam" id="PF10095">
    <property type="entry name" value="DUF2333"/>
    <property type="match status" value="2"/>
</dbReference>
<organism evidence="2 3">
    <name type="scientific">Ciceribacter ferrooxidans</name>
    <dbReference type="NCBI Taxonomy" id="2509717"/>
    <lineage>
        <taxon>Bacteria</taxon>
        <taxon>Pseudomonadati</taxon>
        <taxon>Pseudomonadota</taxon>
        <taxon>Alphaproteobacteria</taxon>
        <taxon>Hyphomicrobiales</taxon>
        <taxon>Rhizobiaceae</taxon>
        <taxon>Ciceribacter</taxon>
    </lineage>
</organism>
<keyword evidence="1" id="KW-1133">Transmembrane helix</keyword>
<dbReference type="EMBL" id="SDVB01000238">
    <property type="protein sequence ID" value="RYC11853.1"/>
    <property type="molecule type" value="Genomic_DNA"/>
</dbReference>
<dbReference type="InterPro" id="IPR016936">
    <property type="entry name" value="UCP029693"/>
</dbReference>
<gene>
    <name evidence="2" type="ORF">EUU22_12340</name>
</gene>
<keyword evidence="1" id="KW-0472">Membrane</keyword>
<dbReference type="OrthoDB" id="7594726at2"/>
<protein>
    <submittedName>
        <fullName evidence="2">DUF2333 family protein</fullName>
    </submittedName>
</protein>